<dbReference type="OrthoDB" id="435275at2759"/>
<feature type="region of interest" description="Disordered" evidence="1">
    <location>
        <begin position="451"/>
        <end position="476"/>
    </location>
</feature>
<evidence type="ECO:0000313" key="2">
    <source>
        <dbReference type="EMBL" id="CBY09918.1"/>
    </source>
</evidence>
<keyword evidence="3" id="KW-1185">Reference proteome</keyword>
<sequence>MASGMEAEEETEHHLQRAIATETLSGGKKFIPTPEPTKVEYYHDIYSDVRYLTRKWKQGYVIQELKILEDNPPQYNLDDEDEQFCKTFENPKLDKKELENMIDQLEECEQGHGPLPPFCKEWSWGRGIIGEYSDHAEVVHQFWVKKRSRTSAPLQLRLLREKPVVEQDSESYLCFRKRLDRIQTRRNKQRDQISYTRMVKLRRDLMTLLNMCALMKDRERKKAQLVDKELDLINARIACGDWENKTISDFIRSQEPEIVPEKVNGFPVPNKFKPALNNKMFKSSTKINSDSNSPNNLSAGIANPKSELPSKNARDKHTEKYKSKKKKPGGDSSKVPEVCDPAFSSKFSFKHENARPGAFYLEEKDVKILENKDGEPQEGYRILSTHHQTLGYCRRRIGRGGRILTDRAFHPNHEIMTQMSLPASDPELASIPIEAVDTPSANTMRALIDDIKKQRVRHFSPGEPRKRKRMNPTKKR</sequence>
<evidence type="ECO:0000256" key="1">
    <source>
        <dbReference type="SAM" id="MobiDB-lite"/>
    </source>
</evidence>
<dbReference type="PANTHER" id="PTHR14898">
    <property type="entry name" value="ENHANCER OF POLYCOMB"/>
    <property type="match status" value="1"/>
</dbReference>
<evidence type="ECO:0008006" key="4">
    <source>
        <dbReference type="Google" id="ProtNLM"/>
    </source>
</evidence>
<feature type="compositionally biased region" description="Polar residues" evidence="1">
    <location>
        <begin position="284"/>
        <end position="298"/>
    </location>
</feature>
<dbReference type="InParanoid" id="E4XGX0"/>
<feature type="region of interest" description="Disordered" evidence="1">
    <location>
        <begin position="284"/>
        <end position="337"/>
    </location>
</feature>
<reference evidence="2" key="1">
    <citation type="journal article" date="2010" name="Science">
        <title>Plasticity of animal genome architecture unmasked by rapid evolution of a pelagic tunicate.</title>
        <authorList>
            <person name="Denoeud F."/>
            <person name="Henriet S."/>
            <person name="Mungpakdee S."/>
            <person name="Aury J.M."/>
            <person name="Da Silva C."/>
            <person name="Brinkmann H."/>
            <person name="Mikhaleva J."/>
            <person name="Olsen L.C."/>
            <person name="Jubin C."/>
            <person name="Canestro C."/>
            <person name="Bouquet J.M."/>
            <person name="Danks G."/>
            <person name="Poulain J."/>
            <person name="Campsteijn C."/>
            <person name="Adamski M."/>
            <person name="Cross I."/>
            <person name="Yadetie F."/>
            <person name="Muffato M."/>
            <person name="Louis A."/>
            <person name="Butcher S."/>
            <person name="Tsagkogeorga G."/>
            <person name="Konrad A."/>
            <person name="Singh S."/>
            <person name="Jensen M.F."/>
            <person name="Cong E.H."/>
            <person name="Eikeseth-Otteraa H."/>
            <person name="Noel B."/>
            <person name="Anthouard V."/>
            <person name="Porcel B.M."/>
            <person name="Kachouri-Lafond R."/>
            <person name="Nishino A."/>
            <person name="Ugolini M."/>
            <person name="Chourrout P."/>
            <person name="Nishida H."/>
            <person name="Aasland R."/>
            <person name="Huzurbazar S."/>
            <person name="Westhof E."/>
            <person name="Delsuc F."/>
            <person name="Lehrach H."/>
            <person name="Reinhardt R."/>
            <person name="Weissenbach J."/>
            <person name="Roy S.W."/>
            <person name="Artiguenave F."/>
            <person name="Postlethwait J.H."/>
            <person name="Manak J.R."/>
            <person name="Thompson E.M."/>
            <person name="Jaillon O."/>
            <person name="Du Pasquier L."/>
            <person name="Boudinot P."/>
            <person name="Liberles D.A."/>
            <person name="Volff J.N."/>
            <person name="Philippe H."/>
            <person name="Lenhard B."/>
            <person name="Roest Crollius H."/>
            <person name="Wincker P."/>
            <person name="Chourrout D."/>
        </authorList>
    </citation>
    <scope>NUCLEOTIDE SEQUENCE [LARGE SCALE GENOMIC DNA]</scope>
</reference>
<gene>
    <name evidence="2" type="ORF">GSOID_T00010735001</name>
</gene>
<organism evidence="2">
    <name type="scientific">Oikopleura dioica</name>
    <name type="common">Tunicate</name>
    <dbReference type="NCBI Taxonomy" id="34765"/>
    <lineage>
        <taxon>Eukaryota</taxon>
        <taxon>Metazoa</taxon>
        <taxon>Chordata</taxon>
        <taxon>Tunicata</taxon>
        <taxon>Appendicularia</taxon>
        <taxon>Copelata</taxon>
        <taxon>Oikopleuridae</taxon>
        <taxon>Oikopleura</taxon>
    </lineage>
</organism>
<evidence type="ECO:0000313" key="3">
    <source>
        <dbReference type="Proteomes" id="UP000001307"/>
    </source>
</evidence>
<feature type="compositionally biased region" description="Basic and acidic residues" evidence="1">
    <location>
        <begin position="312"/>
        <end position="321"/>
    </location>
</feature>
<dbReference type="GO" id="GO:0006357">
    <property type="term" value="P:regulation of transcription by RNA polymerase II"/>
    <property type="evidence" value="ECO:0007669"/>
    <property type="project" value="InterPro"/>
</dbReference>
<dbReference type="Proteomes" id="UP000001307">
    <property type="component" value="Unassembled WGS sequence"/>
</dbReference>
<dbReference type="GO" id="GO:0035267">
    <property type="term" value="C:NuA4 histone acetyltransferase complex"/>
    <property type="evidence" value="ECO:0007669"/>
    <property type="project" value="InterPro"/>
</dbReference>
<dbReference type="AlphaFoldDB" id="E4XGX0"/>
<proteinExistence type="predicted"/>
<dbReference type="InterPro" id="IPR024943">
    <property type="entry name" value="Enhancer_polycomb"/>
</dbReference>
<dbReference type="EMBL" id="FN653049">
    <property type="protein sequence ID" value="CBY09918.1"/>
    <property type="molecule type" value="Genomic_DNA"/>
</dbReference>
<name>E4XGX0_OIKDI</name>
<protein>
    <recommendedName>
        <fullName evidence="4">Enhancer of polycomb-like protein</fullName>
    </recommendedName>
</protein>
<feature type="compositionally biased region" description="Basic residues" evidence="1">
    <location>
        <begin position="465"/>
        <end position="476"/>
    </location>
</feature>
<accession>E4XGX0</accession>